<keyword evidence="4" id="KW-0808">Transferase</keyword>
<organism evidence="7">
    <name type="scientific">Entomoneis paludosa</name>
    <dbReference type="NCBI Taxonomy" id="265537"/>
    <lineage>
        <taxon>Eukaryota</taxon>
        <taxon>Sar</taxon>
        <taxon>Stramenopiles</taxon>
        <taxon>Ochrophyta</taxon>
        <taxon>Bacillariophyta</taxon>
        <taxon>Bacillariophyceae</taxon>
        <taxon>Bacillariophycidae</taxon>
        <taxon>Entomoneidaceae</taxon>
        <taxon>Entomoneis</taxon>
    </lineage>
</organism>
<evidence type="ECO:0000256" key="6">
    <source>
        <dbReference type="ARBA" id="ARBA00048493"/>
    </source>
</evidence>
<dbReference type="InterPro" id="IPR029044">
    <property type="entry name" value="Nucleotide-diphossugar_trans"/>
</dbReference>
<dbReference type="PANTHER" id="PTHR11952">
    <property type="entry name" value="UDP- GLUCOSE PYROPHOSPHORYLASE"/>
    <property type="match status" value="1"/>
</dbReference>
<gene>
    <name evidence="7" type="ORF">APAL1065_LOCUS16679</name>
</gene>
<evidence type="ECO:0000256" key="4">
    <source>
        <dbReference type="ARBA" id="ARBA00022679"/>
    </source>
</evidence>
<dbReference type="Pfam" id="PF01704">
    <property type="entry name" value="UDPGP"/>
    <property type="match status" value="1"/>
</dbReference>
<dbReference type="InterPro" id="IPR002618">
    <property type="entry name" value="UDPGP_fam"/>
</dbReference>
<comment type="pathway">
    <text evidence="1">Nucleotide-sugar biosynthesis; UDP-N-acetyl-alpha-D-glucosamine biosynthesis; UDP-N-acetyl-alpha-D-glucosamine from N-acetyl-alpha-D-glucosamine 1-phosphate: step 1/1.</text>
</comment>
<evidence type="ECO:0000256" key="5">
    <source>
        <dbReference type="ARBA" id="ARBA00022695"/>
    </source>
</evidence>
<proteinExistence type="inferred from homology"/>
<keyword evidence="5" id="KW-0548">Nucleotidyltransferase</keyword>
<dbReference type="InterPro" id="IPR039741">
    <property type="entry name" value="UDP-sugar_pyrophosphorylase"/>
</dbReference>
<dbReference type="SUPFAM" id="SSF53448">
    <property type="entry name" value="Nucleotide-diphospho-sugar transferases"/>
    <property type="match status" value="1"/>
</dbReference>
<evidence type="ECO:0000313" key="7">
    <source>
        <dbReference type="EMBL" id="CAD9976322.1"/>
    </source>
</evidence>
<dbReference type="AlphaFoldDB" id="A0A7S2YGQ1"/>
<dbReference type="Gene3D" id="3.90.550.10">
    <property type="entry name" value="Spore Coat Polysaccharide Biosynthesis Protein SpsA, Chain A"/>
    <property type="match status" value="1"/>
</dbReference>
<evidence type="ECO:0000256" key="1">
    <source>
        <dbReference type="ARBA" id="ARBA00005208"/>
    </source>
</evidence>
<comment type="similarity">
    <text evidence="2">Belongs to the UDPGP type 1 family.</text>
</comment>
<dbReference type="EMBL" id="HBHT01024862">
    <property type="protein sequence ID" value="CAD9976322.1"/>
    <property type="molecule type" value="Transcribed_RNA"/>
</dbReference>
<reference evidence="7" key="1">
    <citation type="submission" date="2021-01" db="EMBL/GenBank/DDBJ databases">
        <authorList>
            <person name="Corre E."/>
            <person name="Pelletier E."/>
            <person name="Niang G."/>
            <person name="Scheremetjew M."/>
            <person name="Finn R."/>
            <person name="Kale V."/>
            <person name="Holt S."/>
            <person name="Cochrane G."/>
            <person name="Meng A."/>
            <person name="Brown T."/>
            <person name="Cohen L."/>
        </authorList>
    </citation>
    <scope>NUCLEOTIDE SEQUENCE</scope>
    <source>
        <strain evidence="7">CCMP125</strain>
    </source>
</reference>
<dbReference type="PANTHER" id="PTHR11952:SF2">
    <property type="entry name" value="LD24639P"/>
    <property type="match status" value="1"/>
</dbReference>
<sequence>MTSPINHKATAAYFEEKDYFGLGKANVFFFEQGMLPCVTEEGKIIMETAGKVSMAPDGNGGIYPSLLSSGALDDMEKSRGTKYLHVFSIDNALVKPADPGFLGFCLEQGADCGNKSTWKSHAHEKVGVVALRAGEPCVVEYSEITQEMAERTDDQGRLVFGAGNICNHFYTLDFLRNTVLPNMGNLYHIAKKKIPYFDGQTTVKPDSNNGIKLETFIFDVFPLSKNFCVWEVERSQEFAPVKNGPGSPSDSPDTARSMISNMCQTWLTAAGATIAKEGVCEISPLVSYGGEGLESYQGQTVELPCHLSS</sequence>
<dbReference type="GO" id="GO:0003977">
    <property type="term" value="F:UDP-N-acetylglucosamine diphosphorylase activity"/>
    <property type="evidence" value="ECO:0007669"/>
    <property type="project" value="UniProtKB-EC"/>
</dbReference>
<dbReference type="GO" id="GO:0006048">
    <property type="term" value="P:UDP-N-acetylglucosamine biosynthetic process"/>
    <property type="evidence" value="ECO:0007669"/>
    <property type="project" value="TreeGrafter"/>
</dbReference>
<evidence type="ECO:0000256" key="2">
    <source>
        <dbReference type="ARBA" id="ARBA00010401"/>
    </source>
</evidence>
<comment type="catalytic activity">
    <reaction evidence="6">
        <text>N-acetyl-alpha-D-glucosamine 1-phosphate + UTP + H(+) = UDP-N-acetyl-alpha-D-glucosamine + diphosphate</text>
        <dbReference type="Rhea" id="RHEA:13509"/>
        <dbReference type="ChEBI" id="CHEBI:15378"/>
        <dbReference type="ChEBI" id="CHEBI:33019"/>
        <dbReference type="ChEBI" id="CHEBI:46398"/>
        <dbReference type="ChEBI" id="CHEBI:57705"/>
        <dbReference type="ChEBI" id="CHEBI:57776"/>
        <dbReference type="EC" id="2.7.7.23"/>
    </reaction>
</comment>
<evidence type="ECO:0000256" key="3">
    <source>
        <dbReference type="ARBA" id="ARBA00012457"/>
    </source>
</evidence>
<name>A0A7S2YGQ1_9STRA</name>
<accession>A0A7S2YGQ1</accession>
<protein>
    <recommendedName>
        <fullName evidence="3">UDP-N-acetylglucosamine diphosphorylase</fullName>
        <ecNumber evidence="3">2.7.7.23</ecNumber>
    </recommendedName>
</protein>
<dbReference type="EC" id="2.7.7.23" evidence="3"/>